<evidence type="ECO:0000313" key="1">
    <source>
        <dbReference type="EMBL" id="GCC43652.1"/>
    </source>
</evidence>
<reference evidence="1 2" key="1">
    <citation type="journal article" date="2018" name="Nat. Ecol. Evol.">
        <title>Shark genomes provide insights into elasmobranch evolution and the origin of vertebrates.</title>
        <authorList>
            <person name="Hara Y"/>
            <person name="Yamaguchi K"/>
            <person name="Onimaru K"/>
            <person name="Kadota M"/>
            <person name="Koyanagi M"/>
            <person name="Keeley SD"/>
            <person name="Tatsumi K"/>
            <person name="Tanaka K"/>
            <person name="Motone F"/>
            <person name="Kageyama Y"/>
            <person name="Nozu R"/>
            <person name="Adachi N"/>
            <person name="Nishimura O"/>
            <person name="Nakagawa R"/>
            <person name="Tanegashima C"/>
            <person name="Kiyatake I"/>
            <person name="Matsumoto R"/>
            <person name="Murakumo K"/>
            <person name="Nishida K"/>
            <person name="Terakita A"/>
            <person name="Kuratani S"/>
            <person name="Sato K"/>
            <person name="Hyodo S Kuraku.S."/>
        </authorList>
    </citation>
    <scope>NUCLEOTIDE SEQUENCE [LARGE SCALE GENOMIC DNA]</scope>
</reference>
<accession>A0A401TLZ4</accession>
<protein>
    <submittedName>
        <fullName evidence="1">Uncharacterized protein</fullName>
    </submittedName>
</protein>
<dbReference type="Proteomes" id="UP000287033">
    <property type="component" value="Unassembled WGS sequence"/>
</dbReference>
<dbReference type="EMBL" id="BEZZ01112527">
    <property type="protein sequence ID" value="GCC43652.1"/>
    <property type="molecule type" value="Genomic_DNA"/>
</dbReference>
<organism evidence="1 2">
    <name type="scientific">Chiloscyllium punctatum</name>
    <name type="common">Brownbanded bambooshark</name>
    <name type="synonym">Hemiscyllium punctatum</name>
    <dbReference type="NCBI Taxonomy" id="137246"/>
    <lineage>
        <taxon>Eukaryota</taxon>
        <taxon>Metazoa</taxon>
        <taxon>Chordata</taxon>
        <taxon>Craniata</taxon>
        <taxon>Vertebrata</taxon>
        <taxon>Chondrichthyes</taxon>
        <taxon>Elasmobranchii</taxon>
        <taxon>Galeomorphii</taxon>
        <taxon>Galeoidea</taxon>
        <taxon>Orectolobiformes</taxon>
        <taxon>Hemiscylliidae</taxon>
        <taxon>Chiloscyllium</taxon>
    </lineage>
</organism>
<keyword evidence="2" id="KW-1185">Reference proteome</keyword>
<dbReference type="OrthoDB" id="10503638at2759"/>
<name>A0A401TLZ4_CHIPU</name>
<comment type="caution">
    <text evidence="1">The sequence shown here is derived from an EMBL/GenBank/DDBJ whole genome shotgun (WGS) entry which is preliminary data.</text>
</comment>
<evidence type="ECO:0000313" key="2">
    <source>
        <dbReference type="Proteomes" id="UP000287033"/>
    </source>
</evidence>
<feature type="non-terminal residue" evidence="1">
    <location>
        <position position="1"/>
    </location>
</feature>
<gene>
    <name evidence="1" type="ORF">chiPu_0027745</name>
</gene>
<proteinExistence type="predicted"/>
<sequence length="77" mass="8777">SCQTSLGGINEDYQSETAGQLMENQTSHHLVTIRKDHAKTINQITQGKIVDDSRQQNGTLHIIYGNWLVEQLREDLR</sequence>
<dbReference type="AlphaFoldDB" id="A0A401TLZ4"/>